<dbReference type="EMBL" id="CP058560">
    <property type="protein sequence ID" value="QUH24197.1"/>
    <property type="molecule type" value="Genomic_DNA"/>
</dbReference>
<organism evidence="1 2">
    <name type="scientific">Methanobacterium alkalithermotolerans</name>
    <dbReference type="NCBI Taxonomy" id="2731220"/>
    <lineage>
        <taxon>Archaea</taxon>
        <taxon>Methanobacteriati</taxon>
        <taxon>Methanobacteriota</taxon>
        <taxon>Methanomada group</taxon>
        <taxon>Methanobacteria</taxon>
        <taxon>Methanobacteriales</taxon>
        <taxon>Methanobacteriaceae</taxon>
        <taxon>Methanobacterium</taxon>
    </lineage>
</organism>
<dbReference type="KEGG" id="meme:HYG87_10725"/>
<sequence length="50" mass="5741">MLGFLDLEMARCMFCERIIDMALDGEVVYTSMDLPLDMDVEDDVSMVVYV</sequence>
<gene>
    <name evidence="1" type="ORF">HYG87_10725</name>
</gene>
<dbReference type="AlphaFoldDB" id="A0A8T8K834"/>
<evidence type="ECO:0000313" key="2">
    <source>
        <dbReference type="Proteomes" id="UP000681041"/>
    </source>
</evidence>
<name>A0A8T8K834_9EURY</name>
<reference evidence="1" key="1">
    <citation type="submission" date="2020-07" db="EMBL/GenBank/DDBJ databases">
        <title>Methanobacterium. sp. MethCan genome.</title>
        <authorList>
            <person name="Postec A."/>
            <person name="Quemeneur M."/>
        </authorList>
    </citation>
    <scope>NUCLEOTIDE SEQUENCE</scope>
    <source>
        <strain evidence="1">MethCAN</strain>
    </source>
</reference>
<accession>A0A8T8K834</accession>
<keyword evidence="2" id="KW-1185">Reference proteome</keyword>
<evidence type="ECO:0000313" key="1">
    <source>
        <dbReference type="EMBL" id="QUH24197.1"/>
    </source>
</evidence>
<dbReference type="Proteomes" id="UP000681041">
    <property type="component" value="Chromosome"/>
</dbReference>
<dbReference type="RefSeq" id="WP_211533156.1">
    <property type="nucleotide sequence ID" value="NZ_CP058560.1"/>
</dbReference>
<dbReference type="GeneID" id="64821244"/>
<proteinExistence type="predicted"/>
<protein>
    <submittedName>
        <fullName evidence="1">Uncharacterized protein</fullName>
    </submittedName>
</protein>